<comment type="caution">
    <text evidence="3">The sequence shown here is derived from an EMBL/GenBank/DDBJ whole genome shotgun (WGS) entry which is preliminary data.</text>
</comment>
<dbReference type="InterPro" id="IPR006671">
    <property type="entry name" value="Cyclin_N"/>
</dbReference>
<protein>
    <recommendedName>
        <fullName evidence="2">Cyclin N-terminal domain-containing protein</fullName>
    </recommendedName>
</protein>
<dbReference type="Proteomes" id="UP001215280">
    <property type="component" value="Unassembled WGS sequence"/>
</dbReference>
<dbReference type="PANTHER" id="PTHR15615">
    <property type="match status" value="1"/>
</dbReference>
<evidence type="ECO:0000313" key="4">
    <source>
        <dbReference type="Proteomes" id="UP001215280"/>
    </source>
</evidence>
<dbReference type="GO" id="GO:0016538">
    <property type="term" value="F:cyclin-dependent protein serine/threonine kinase regulator activity"/>
    <property type="evidence" value="ECO:0007669"/>
    <property type="project" value="TreeGrafter"/>
</dbReference>
<dbReference type="CDD" id="cd20557">
    <property type="entry name" value="CYCLIN_ScPCL1-like"/>
    <property type="match status" value="1"/>
</dbReference>
<gene>
    <name evidence="3" type="ORF">DFH07DRAFT_731757</name>
</gene>
<name>A0AAD7K6D1_9AGAR</name>
<reference evidence="3" key="1">
    <citation type="submission" date="2023-03" db="EMBL/GenBank/DDBJ databases">
        <title>Massive genome expansion in bonnet fungi (Mycena s.s.) driven by repeated elements and novel gene families across ecological guilds.</title>
        <authorList>
            <consortium name="Lawrence Berkeley National Laboratory"/>
            <person name="Harder C.B."/>
            <person name="Miyauchi S."/>
            <person name="Viragh M."/>
            <person name="Kuo A."/>
            <person name="Thoen E."/>
            <person name="Andreopoulos B."/>
            <person name="Lu D."/>
            <person name="Skrede I."/>
            <person name="Drula E."/>
            <person name="Henrissat B."/>
            <person name="Morin E."/>
            <person name="Kohler A."/>
            <person name="Barry K."/>
            <person name="LaButti K."/>
            <person name="Morin E."/>
            <person name="Salamov A."/>
            <person name="Lipzen A."/>
            <person name="Mereny Z."/>
            <person name="Hegedus B."/>
            <person name="Baldrian P."/>
            <person name="Stursova M."/>
            <person name="Weitz H."/>
            <person name="Taylor A."/>
            <person name="Grigoriev I.V."/>
            <person name="Nagy L.G."/>
            <person name="Martin F."/>
            <person name="Kauserud H."/>
        </authorList>
    </citation>
    <scope>NUCLEOTIDE SEQUENCE</scope>
    <source>
        <strain evidence="3">CBHHK188m</strain>
    </source>
</reference>
<sequence length="329" mass="35944">MFSPVLSPTSGSSLDSSPSLSGSPSPDSTISYHQIYTQNRTHTPSHSANSAIHPHALMRLLEIGLSRPVIEYIVDCVSETVTYALERSPCPRTSRGRSHARSTPRQQFTYFVASLLARARVSPSTLLVALVYITRARPHIVIGLPQYALERIFLGALVVANKYTLDAPLKNVHWALCTDGLFGAPDVGSMEREFLNVLDWQLGVQEMDLLAHRGLLAAEPGFSGSLQPMAKECPRPPHLCHRRRSSACTGSVPELEPPSPQSSTESMSPRTPLSAVTSPYELCSFDHTSMADVPMDVGVDMHAEGPPPTKRRGRSHGLLWPFPGPHTVR</sequence>
<feature type="region of interest" description="Disordered" evidence="1">
    <location>
        <begin position="1"/>
        <end position="30"/>
    </location>
</feature>
<dbReference type="SUPFAM" id="SSF47954">
    <property type="entry name" value="Cyclin-like"/>
    <property type="match status" value="1"/>
</dbReference>
<feature type="region of interest" description="Disordered" evidence="1">
    <location>
        <begin position="242"/>
        <end position="275"/>
    </location>
</feature>
<proteinExistence type="predicted"/>
<keyword evidence="4" id="KW-1185">Reference proteome</keyword>
<dbReference type="GO" id="GO:0000307">
    <property type="term" value="C:cyclin-dependent protein kinase holoenzyme complex"/>
    <property type="evidence" value="ECO:0007669"/>
    <property type="project" value="TreeGrafter"/>
</dbReference>
<accession>A0AAD7K6D1</accession>
<dbReference type="GO" id="GO:0019901">
    <property type="term" value="F:protein kinase binding"/>
    <property type="evidence" value="ECO:0007669"/>
    <property type="project" value="InterPro"/>
</dbReference>
<dbReference type="PANTHER" id="PTHR15615:SF10">
    <property type="entry name" value="PHO85 CYCLIN-2-RELATED"/>
    <property type="match status" value="1"/>
</dbReference>
<dbReference type="GO" id="GO:0005634">
    <property type="term" value="C:nucleus"/>
    <property type="evidence" value="ECO:0007669"/>
    <property type="project" value="TreeGrafter"/>
</dbReference>
<dbReference type="InterPro" id="IPR013922">
    <property type="entry name" value="Cyclin_PHO80-like"/>
</dbReference>
<feature type="compositionally biased region" description="Low complexity" evidence="1">
    <location>
        <begin position="7"/>
        <end position="29"/>
    </location>
</feature>
<dbReference type="AlphaFoldDB" id="A0AAD7K6D1"/>
<dbReference type="Gene3D" id="1.10.472.10">
    <property type="entry name" value="Cyclin-like"/>
    <property type="match status" value="1"/>
</dbReference>
<evidence type="ECO:0000259" key="2">
    <source>
        <dbReference type="Pfam" id="PF00134"/>
    </source>
</evidence>
<dbReference type="EMBL" id="JARJLG010000012">
    <property type="protein sequence ID" value="KAJ7776550.1"/>
    <property type="molecule type" value="Genomic_DNA"/>
</dbReference>
<feature type="region of interest" description="Disordered" evidence="1">
    <location>
        <begin position="303"/>
        <end position="329"/>
    </location>
</feature>
<dbReference type="InterPro" id="IPR036915">
    <property type="entry name" value="Cyclin-like_sf"/>
</dbReference>
<feature type="domain" description="Cyclin N-terminal" evidence="2">
    <location>
        <begin position="99"/>
        <end position="202"/>
    </location>
</feature>
<dbReference type="Pfam" id="PF00134">
    <property type="entry name" value="Cyclin_N"/>
    <property type="match status" value="1"/>
</dbReference>
<organism evidence="3 4">
    <name type="scientific">Mycena maculata</name>
    <dbReference type="NCBI Taxonomy" id="230809"/>
    <lineage>
        <taxon>Eukaryota</taxon>
        <taxon>Fungi</taxon>
        <taxon>Dikarya</taxon>
        <taxon>Basidiomycota</taxon>
        <taxon>Agaricomycotina</taxon>
        <taxon>Agaricomycetes</taxon>
        <taxon>Agaricomycetidae</taxon>
        <taxon>Agaricales</taxon>
        <taxon>Marasmiineae</taxon>
        <taxon>Mycenaceae</taxon>
        <taxon>Mycena</taxon>
    </lineage>
</organism>
<evidence type="ECO:0000256" key="1">
    <source>
        <dbReference type="SAM" id="MobiDB-lite"/>
    </source>
</evidence>
<feature type="compositionally biased region" description="Polar residues" evidence="1">
    <location>
        <begin position="261"/>
        <end position="275"/>
    </location>
</feature>
<evidence type="ECO:0000313" key="3">
    <source>
        <dbReference type="EMBL" id="KAJ7776550.1"/>
    </source>
</evidence>